<sequence length="442" mass="49517">MMNTYKSAYFTASFFLIFLLSITTTNAQEKELKLEDLKKKALQYSRSIKNDSLLIKRAEFVKQEAFHNYFPEVSASAFAVQAFDYLVPEIPTYLPNGIENLYAVSATATQAVYAGGKVRIGNALAELQLEARKIGHETAVDSVMLTTELKFWQLIQIQEQQKVLTAGKTYVNELLKQQQDLLDAGLISKSQLLQVKVEKSNILANELELSNLRKIALLDLALYVGMPFDTTMVATSTITKDNFSASILSDNLNIDLAGNNLYQLSEKQVNAAQLEVKNEKSNLLPQVAVGINAAKVGTFNNAFNMDFQPIAFGTVSIPISAFWGKEKKRIHQKEVDLKIAKNNLLDVEDQLTKYITKNWYDLQTANKRILVATDKLDFATENLEAQRDNYNNGLNNLSDLLDARQAKEEAEAGLVNAIANFKQKEATYLYSINQIEIPALDK</sequence>
<keyword evidence="7" id="KW-0998">Cell outer membrane</keyword>
<dbReference type="GO" id="GO:0015562">
    <property type="term" value="F:efflux transmembrane transporter activity"/>
    <property type="evidence" value="ECO:0007669"/>
    <property type="project" value="InterPro"/>
</dbReference>
<dbReference type="GO" id="GO:0009279">
    <property type="term" value="C:cell outer membrane"/>
    <property type="evidence" value="ECO:0007669"/>
    <property type="project" value="UniProtKB-SubCell"/>
</dbReference>
<dbReference type="GO" id="GO:0015288">
    <property type="term" value="F:porin activity"/>
    <property type="evidence" value="ECO:0007669"/>
    <property type="project" value="TreeGrafter"/>
</dbReference>
<dbReference type="Pfam" id="PF02321">
    <property type="entry name" value="OEP"/>
    <property type="match status" value="1"/>
</dbReference>
<evidence type="ECO:0000256" key="4">
    <source>
        <dbReference type="ARBA" id="ARBA00022452"/>
    </source>
</evidence>
<evidence type="ECO:0000256" key="8">
    <source>
        <dbReference type="SAM" id="Coils"/>
    </source>
</evidence>
<evidence type="ECO:0000256" key="9">
    <source>
        <dbReference type="SAM" id="SignalP"/>
    </source>
</evidence>
<evidence type="ECO:0000256" key="6">
    <source>
        <dbReference type="ARBA" id="ARBA00023136"/>
    </source>
</evidence>
<evidence type="ECO:0000256" key="2">
    <source>
        <dbReference type="ARBA" id="ARBA00007613"/>
    </source>
</evidence>
<keyword evidence="9" id="KW-0732">Signal</keyword>
<comment type="subcellular location">
    <subcellularLocation>
        <location evidence="1">Cell outer membrane</location>
    </subcellularLocation>
</comment>
<evidence type="ECO:0000256" key="7">
    <source>
        <dbReference type="ARBA" id="ARBA00023237"/>
    </source>
</evidence>
<accession>A0A368ZFE0</accession>
<keyword evidence="8" id="KW-0175">Coiled coil</keyword>
<dbReference type="PANTHER" id="PTHR30026:SF20">
    <property type="entry name" value="OUTER MEMBRANE PROTEIN TOLC"/>
    <property type="match status" value="1"/>
</dbReference>
<evidence type="ECO:0000256" key="3">
    <source>
        <dbReference type="ARBA" id="ARBA00022448"/>
    </source>
</evidence>
<dbReference type="EMBL" id="QPJO01000002">
    <property type="protein sequence ID" value="RCW92236.1"/>
    <property type="molecule type" value="Genomic_DNA"/>
</dbReference>
<dbReference type="SUPFAM" id="SSF56954">
    <property type="entry name" value="Outer membrane efflux proteins (OEP)"/>
    <property type="match status" value="1"/>
</dbReference>
<dbReference type="RefSeq" id="WP_245935388.1">
    <property type="nucleotide sequence ID" value="NZ_QPJO01000002.1"/>
</dbReference>
<evidence type="ECO:0000313" key="11">
    <source>
        <dbReference type="Proteomes" id="UP000253436"/>
    </source>
</evidence>
<keyword evidence="4" id="KW-1134">Transmembrane beta strand</keyword>
<organism evidence="10 11">
    <name type="scientific">Winogradskyella arenosi</name>
    <dbReference type="NCBI Taxonomy" id="533325"/>
    <lineage>
        <taxon>Bacteria</taxon>
        <taxon>Pseudomonadati</taxon>
        <taxon>Bacteroidota</taxon>
        <taxon>Flavobacteriia</taxon>
        <taxon>Flavobacteriales</taxon>
        <taxon>Flavobacteriaceae</taxon>
        <taxon>Winogradskyella</taxon>
    </lineage>
</organism>
<keyword evidence="3" id="KW-0813">Transport</keyword>
<evidence type="ECO:0000256" key="5">
    <source>
        <dbReference type="ARBA" id="ARBA00022692"/>
    </source>
</evidence>
<feature type="coiled-coil region" evidence="8">
    <location>
        <begin position="20"/>
        <end position="47"/>
    </location>
</feature>
<evidence type="ECO:0000256" key="1">
    <source>
        <dbReference type="ARBA" id="ARBA00004442"/>
    </source>
</evidence>
<protein>
    <submittedName>
        <fullName evidence="10">Outer membrane protein TolC</fullName>
    </submittedName>
</protein>
<feature type="chain" id="PRO_5016801709" evidence="9">
    <location>
        <begin position="28"/>
        <end position="442"/>
    </location>
</feature>
<reference evidence="10 11" key="1">
    <citation type="submission" date="2018-07" db="EMBL/GenBank/DDBJ databases">
        <title>Genomic Encyclopedia of Type Strains, Phase III (KMG-III): the genomes of soil and plant-associated and newly described type strains.</title>
        <authorList>
            <person name="Whitman W."/>
        </authorList>
    </citation>
    <scope>NUCLEOTIDE SEQUENCE [LARGE SCALE GENOMIC DNA]</scope>
    <source>
        <strain evidence="10 11">CECT 7958</strain>
    </source>
</reference>
<proteinExistence type="inferred from homology"/>
<dbReference type="GO" id="GO:1990281">
    <property type="term" value="C:efflux pump complex"/>
    <property type="evidence" value="ECO:0007669"/>
    <property type="project" value="TreeGrafter"/>
</dbReference>
<feature type="signal peptide" evidence="9">
    <location>
        <begin position="1"/>
        <end position="27"/>
    </location>
</feature>
<dbReference type="InterPro" id="IPR051906">
    <property type="entry name" value="TolC-like"/>
</dbReference>
<keyword evidence="5" id="KW-0812">Transmembrane</keyword>
<name>A0A368ZFE0_9FLAO</name>
<keyword evidence="6" id="KW-0472">Membrane</keyword>
<comment type="similarity">
    <text evidence="2">Belongs to the outer membrane factor (OMF) (TC 1.B.17) family.</text>
</comment>
<dbReference type="AlphaFoldDB" id="A0A368ZFE0"/>
<feature type="coiled-coil region" evidence="8">
    <location>
        <begin position="330"/>
        <end position="400"/>
    </location>
</feature>
<comment type="caution">
    <text evidence="10">The sequence shown here is derived from an EMBL/GenBank/DDBJ whole genome shotgun (WGS) entry which is preliminary data.</text>
</comment>
<dbReference type="Proteomes" id="UP000253436">
    <property type="component" value="Unassembled WGS sequence"/>
</dbReference>
<dbReference type="PANTHER" id="PTHR30026">
    <property type="entry name" value="OUTER MEMBRANE PROTEIN TOLC"/>
    <property type="match status" value="1"/>
</dbReference>
<evidence type="ECO:0000313" key="10">
    <source>
        <dbReference type="EMBL" id="RCW92236.1"/>
    </source>
</evidence>
<dbReference type="InterPro" id="IPR003423">
    <property type="entry name" value="OMP_efflux"/>
</dbReference>
<dbReference type="Gene3D" id="1.20.1600.10">
    <property type="entry name" value="Outer membrane efflux proteins (OEP)"/>
    <property type="match status" value="1"/>
</dbReference>
<gene>
    <name evidence="10" type="ORF">DFQ08_102259</name>
</gene>
<keyword evidence="11" id="KW-1185">Reference proteome</keyword>